<dbReference type="InterPro" id="IPR007110">
    <property type="entry name" value="Ig-like_dom"/>
</dbReference>
<reference evidence="12 13" key="1">
    <citation type="journal article" date="2020" name="Nature">
        <title>Six reference-quality genomes reveal evolution of bat adaptations.</title>
        <authorList>
            <person name="Jebb D."/>
            <person name="Huang Z."/>
            <person name="Pippel M."/>
            <person name="Hughes G.M."/>
            <person name="Lavrichenko K."/>
            <person name="Devanna P."/>
            <person name="Winkler S."/>
            <person name="Jermiin L.S."/>
            <person name="Skirmuntt E.C."/>
            <person name="Katzourakis A."/>
            <person name="Burkitt-Gray L."/>
            <person name="Ray D.A."/>
            <person name="Sullivan K.A.M."/>
            <person name="Roscito J.G."/>
            <person name="Kirilenko B.M."/>
            <person name="Davalos L.M."/>
            <person name="Corthals A.P."/>
            <person name="Power M.L."/>
            <person name="Jones G."/>
            <person name="Ransome R.D."/>
            <person name="Dechmann D.K.N."/>
            <person name="Locatelli A.G."/>
            <person name="Puechmaille S.J."/>
            <person name="Fedrigo O."/>
            <person name="Jarvis E.D."/>
            <person name="Hiller M."/>
            <person name="Vernes S.C."/>
            <person name="Myers E.W."/>
            <person name="Teeling E.C."/>
        </authorList>
    </citation>
    <scope>NUCLEOTIDE SEQUENCE [LARGE SCALE GENOMIC DNA]</scope>
    <source>
        <strain evidence="12">MRhiFer1</strain>
        <tissue evidence="12">Lung</tissue>
    </source>
</reference>
<dbReference type="PROSITE" id="PS50835">
    <property type="entry name" value="IG_LIKE"/>
    <property type="match status" value="2"/>
</dbReference>
<evidence type="ECO:0000256" key="9">
    <source>
        <dbReference type="SAM" id="Phobius"/>
    </source>
</evidence>
<dbReference type="SUPFAM" id="SSF48726">
    <property type="entry name" value="Immunoglobulin"/>
    <property type="match status" value="2"/>
</dbReference>
<evidence type="ECO:0000256" key="5">
    <source>
        <dbReference type="ARBA" id="ARBA00023157"/>
    </source>
</evidence>
<feature type="domain" description="Ig-like" evidence="11">
    <location>
        <begin position="119"/>
        <end position="206"/>
    </location>
</feature>
<dbReference type="SMART" id="SM00408">
    <property type="entry name" value="IGc2"/>
    <property type="match status" value="2"/>
</dbReference>
<evidence type="ECO:0000256" key="8">
    <source>
        <dbReference type="SAM" id="MobiDB-lite"/>
    </source>
</evidence>
<evidence type="ECO:0000256" key="2">
    <source>
        <dbReference type="ARBA" id="ARBA00022475"/>
    </source>
</evidence>
<feature type="signal peptide" evidence="10">
    <location>
        <begin position="1"/>
        <end position="16"/>
    </location>
</feature>
<dbReference type="FunFam" id="2.60.40.10:FF:000357">
    <property type="entry name" value="Fc receptor like 1"/>
    <property type="match status" value="1"/>
</dbReference>
<feature type="region of interest" description="Disordered" evidence="8">
    <location>
        <begin position="248"/>
        <end position="268"/>
    </location>
</feature>
<evidence type="ECO:0000256" key="1">
    <source>
        <dbReference type="ARBA" id="ARBA00004236"/>
    </source>
</evidence>
<proteinExistence type="predicted"/>
<organism evidence="12 13">
    <name type="scientific">Rhinolophus ferrumequinum</name>
    <name type="common">Greater horseshoe bat</name>
    <dbReference type="NCBI Taxonomy" id="59479"/>
    <lineage>
        <taxon>Eukaryota</taxon>
        <taxon>Metazoa</taxon>
        <taxon>Chordata</taxon>
        <taxon>Craniata</taxon>
        <taxon>Vertebrata</taxon>
        <taxon>Euteleostomi</taxon>
        <taxon>Mammalia</taxon>
        <taxon>Eutheria</taxon>
        <taxon>Laurasiatheria</taxon>
        <taxon>Chiroptera</taxon>
        <taxon>Yinpterochiroptera</taxon>
        <taxon>Rhinolophoidea</taxon>
        <taxon>Rhinolophidae</taxon>
        <taxon>Rhinolophinae</taxon>
        <taxon>Rhinolophus</taxon>
    </lineage>
</organism>
<dbReference type="InterPro" id="IPR013783">
    <property type="entry name" value="Ig-like_fold"/>
</dbReference>
<keyword evidence="12" id="KW-0675">Receptor</keyword>
<feature type="domain" description="Ig-like" evidence="11">
    <location>
        <begin position="16"/>
        <end position="113"/>
    </location>
</feature>
<protein>
    <submittedName>
        <fullName evidence="12">Fc receptor like 1</fullName>
    </submittedName>
</protein>
<keyword evidence="6" id="KW-0325">Glycoprotein</keyword>
<dbReference type="Proteomes" id="UP000585614">
    <property type="component" value="Unassembled WGS sequence"/>
</dbReference>
<dbReference type="Gene3D" id="2.60.40.10">
    <property type="entry name" value="Immunoglobulins"/>
    <property type="match status" value="2"/>
</dbReference>
<name>A0A7J7SX82_RHIFE</name>
<keyword evidence="9" id="KW-0812">Transmembrane</keyword>
<evidence type="ECO:0000256" key="4">
    <source>
        <dbReference type="ARBA" id="ARBA00023136"/>
    </source>
</evidence>
<keyword evidence="4 9" id="KW-0472">Membrane</keyword>
<keyword evidence="3 10" id="KW-0732">Signal</keyword>
<dbReference type="InterPro" id="IPR003599">
    <property type="entry name" value="Ig_sub"/>
</dbReference>
<evidence type="ECO:0000256" key="10">
    <source>
        <dbReference type="SAM" id="SignalP"/>
    </source>
</evidence>
<dbReference type="PANTHER" id="PTHR46013">
    <property type="entry name" value="VASCULAR CELL ADHESION MOLECULE 1"/>
    <property type="match status" value="1"/>
</dbReference>
<dbReference type="SMART" id="SM00409">
    <property type="entry name" value="IG"/>
    <property type="match status" value="2"/>
</dbReference>
<comment type="subcellular location">
    <subcellularLocation>
        <location evidence="1">Cell membrane</location>
    </subcellularLocation>
</comment>
<dbReference type="EMBL" id="JACAGC010000021">
    <property type="protein sequence ID" value="KAF6292843.1"/>
    <property type="molecule type" value="Genomic_DNA"/>
</dbReference>
<keyword evidence="7" id="KW-0393">Immunoglobulin domain</keyword>
<evidence type="ECO:0000256" key="6">
    <source>
        <dbReference type="ARBA" id="ARBA00023180"/>
    </source>
</evidence>
<keyword evidence="2" id="KW-1003">Cell membrane</keyword>
<dbReference type="CDD" id="cd00096">
    <property type="entry name" value="Ig"/>
    <property type="match status" value="1"/>
</dbReference>
<keyword evidence="5" id="KW-1015">Disulfide bond</keyword>
<dbReference type="PANTHER" id="PTHR46013:SF7">
    <property type="entry name" value="IG-LIKE DOMAIN-CONTAINING PROTEIN"/>
    <property type="match status" value="1"/>
</dbReference>
<gene>
    <name evidence="12" type="ORF">mRhiFer1_005126</name>
</gene>
<dbReference type="Pfam" id="PF13927">
    <property type="entry name" value="Ig_3"/>
    <property type="match status" value="2"/>
</dbReference>
<evidence type="ECO:0000313" key="12">
    <source>
        <dbReference type="EMBL" id="KAF6292843.1"/>
    </source>
</evidence>
<keyword evidence="9" id="KW-1133">Transmembrane helix</keyword>
<dbReference type="InterPro" id="IPR003598">
    <property type="entry name" value="Ig_sub2"/>
</dbReference>
<evidence type="ECO:0000256" key="3">
    <source>
        <dbReference type="ARBA" id="ARBA00022729"/>
    </source>
</evidence>
<dbReference type="GO" id="GO:0005886">
    <property type="term" value="C:plasma membrane"/>
    <property type="evidence" value="ECO:0007669"/>
    <property type="project" value="UniProtKB-SubCell"/>
</dbReference>
<accession>A0A7J7SX82</accession>
<evidence type="ECO:0000313" key="13">
    <source>
        <dbReference type="Proteomes" id="UP000585614"/>
    </source>
</evidence>
<evidence type="ECO:0000259" key="11">
    <source>
        <dbReference type="PROSITE" id="PS50835"/>
    </source>
</evidence>
<feature type="chain" id="PRO_5029447030" evidence="10">
    <location>
        <begin position="17"/>
        <end position="339"/>
    </location>
</feature>
<feature type="transmembrane region" description="Helical" evidence="9">
    <location>
        <begin position="218"/>
        <end position="241"/>
    </location>
</feature>
<dbReference type="InterPro" id="IPR036179">
    <property type="entry name" value="Ig-like_dom_sf"/>
</dbReference>
<dbReference type="AlphaFoldDB" id="A0A7J7SX82"/>
<comment type="caution">
    <text evidence="12">The sequence shown here is derived from an EMBL/GenBank/DDBJ whole genome shotgun (WGS) entry which is preliminary data.</text>
</comment>
<evidence type="ECO:0000256" key="7">
    <source>
        <dbReference type="ARBA" id="ARBA00023319"/>
    </source>
</evidence>
<sequence length="339" mass="36173">MLLRLLLLTCAPLCEPTGVPVRNVSLETQPAGGHVAEGQTLVLACLVSGGTGDINFLWYRGALGVKLETKTQRSLSAKFEIPAVRESDADQYYCSADNGYGPRLSGLVSVTVTVPVSRPVLTLRAPGAPALVGDTVELHCEAQTGSPPILYRFYHDGVTLGNSSAPSGGGVSFNLSLTAEHSGNYSCEADNGVGAQRSEVVPFSVTAPREDRAELTTAVVVEGLFGLLGLLTAVLLICCWCKRKMGQPSARDSVRSPPLPPPRESTYLNTAPEQRQPIYQNVNVGRGDEVYSLAFCMQQEWQPAAAEALRMPANGPDPSVIYSGVMKVDVTDKDYEDAM</sequence>